<evidence type="ECO:0000313" key="1">
    <source>
        <dbReference type="EMBL" id="JAH10158.1"/>
    </source>
</evidence>
<dbReference type="EMBL" id="GBXM01098419">
    <property type="protein sequence ID" value="JAH10158.1"/>
    <property type="molecule type" value="Transcribed_RNA"/>
</dbReference>
<sequence length="59" mass="7106">MIQQLGHFQYYLRSFKCYVYIFIFIHRQVFSVESTQSGLTDFELNQNCAFYCILFLGSF</sequence>
<reference evidence="1" key="2">
    <citation type="journal article" date="2015" name="Fish Shellfish Immunol.">
        <title>Early steps in the European eel (Anguilla anguilla)-Vibrio vulnificus interaction in the gills: Role of the RtxA13 toxin.</title>
        <authorList>
            <person name="Callol A."/>
            <person name="Pajuelo D."/>
            <person name="Ebbesson L."/>
            <person name="Teles M."/>
            <person name="MacKenzie S."/>
            <person name="Amaro C."/>
        </authorList>
    </citation>
    <scope>NUCLEOTIDE SEQUENCE</scope>
</reference>
<organism evidence="1">
    <name type="scientific">Anguilla anguilla</name>
    <name type="common">European freshwater eel</name>
    <name type="synonym">Muraena anguilla</name>
    <dbReference type="NCBI Taxonomy" id="7936"/>
    <lineage>
        <taxon>Eukaryota</taxon>
        <taxon>Metazoa</taxon>
        <taxon>Chordata</taxon>
        <taxon>Craniata</taxon>
        <taxon>Vertebrata</taxon>
        <taxon>Euteleostomi</taxon>
        <taxon>Actinopterygii</taxon>
        <taxon>Neopterygii</taxon>
        <taxon>Teleostei</taxon>
        <taxon>Anguilliformes</taxon>
        <taxon>Anguillidae</taxon>
        <taxon>Anguilla</taxon>
    </lineage>
</organism>
<proteinExistence type="predicted"/>
<dbReference type="AlphaFoldDB" id="A0A0E9Q1Z9"/>
<protein>
    <submittedName>
        <fullName evidence="1">Uncharacterized protein</fullName>
    </submittedName>
</protein>
<reference evidence="1" key="1">
    <citation type="submission" date="2014-11" db="EMBL/GenBank/DDBJ databases">
        <authorList>
            <person name="Amaro Gonzalez C."/>
        </authorList>
    </citation>
    <scope>NUCLEOTIDE SEQUENCE</scope>
</reference>
<accession>A0A0E9Q1Z9</accession>
<name>A0A0E9Q1Z9_ANGAN</name>